<dbReference type="PANTHER" id="PTHR37422">
    <property type="entry name" value="TEICHURONIC ACID BIOSYNTHESIS PROTEIN TUAE"/>
    <property type="match status" value="1"/>
</dbReference>
<keyword evidence="2 5" id="KW-0812">Transmembrane</keyword>
<feature type="transmembrane region" description="Helical" evidence="5">
    <location>
        <begin position="212"/>
        <end position="229"/>
    </location>
</feature>
<evidence type="ECO:0000313" key="7">
    <source>
        <dbReference type="EMBL" id="OZY88041.1"/>
    </source>
</evidence>
<dbReference type="PANTHER" id="PTHR37422:SF13">
    <property type="entry name" value="LIPOPOLYSACCHARIDE BIOSYNTHESIS PROTEIN PA4999-RELATED"/>
    <property type="match status" value="1"/>
</dbReference>
<name>A0A266QFA9_9GAMM</name>
<organism evidence="7 8">
    <name type="scientific">Cellvibrio mixtus</name>
    <dbReference type="NCBI Taxonomy" id="39650"/>
    <lineage>
        <taxon>Bacteria</taxon>
        <taxon>Pseudomonadati</taxon>
        <taxon>Pseudomonadota</taxon>
        <taxon>Gammaproteobacteria</taxon>
        <taxon>Cellvibrionales</taxon>
        <taxon>Cellvibrionaceae</taxon>
        <taxon>Cellvibrio</taxon>
    </lineage>
</organism>
<comment type="subcellular location">
    <subcellularLocation>
        <location evidence="1">Membrane</location>
        <topology evidence="1">Multi-pass membrane protein</topology>
    </subcellularLocation>
</comment>
<protein>
    <recommendedName>
        <fullName evidence="6">O-antigen ligase-related domain-containing protein</fullName>
    </recommendedName>
</protein>
<dbReference type="EMBL" id="NHNI01000001">
    <property type="protein sequence ID" value="OZY88041.1"/>
    <property type="molecule type" value="Genomic_DNA"/>
</dbReference>
<dbReference type="InterPro" id="IPR007016">
    <property type="entry name" value="O-antigen_ligase-rel_domated"/>
</dbReference>
<dbReference type="Pfam" id="PF04932">
    <property type="entry name" value="Wzy_C"/>
    <property type="match status" value="1"/>
</dbReference>
<dbReference type="AlphaFoldDB" id="A0A266QFA9"/>
<dbReference type="GO" id="GO:0016020">
    <property type="term" value="C:membrane"/>
    <property type="evidence" value="ECO:0007669"/>
    <property type="project" value="UniProtKB-SubCell"/>
</dbReference>
<keyword evidence="3 5" id="KW-1133">Transmembrane helix</keyword>
<feature type="transmembrane region" description="Helical" evidence="5">
    <location>
        <begin position="338"/>
        <end position="358"/>
    </location>
</feature>
<evidence type="ECO:0000259" key="6">
    <source>
        <dbReference type="Pfam" id="PF04932"/>
    </source>
</evidence>
<keyword evidence="8" id="KW-1185">Reference proteome</keyword>
<accession>A0A266QFA9</accession>
<dbReference type="Proteomes" id="UP000216101">
    <property type="component" value="Unassembled WGS sequence"/>
</dbReference>
<evidence type="ECO:0000256" key="5">
    <source>
        <dbReference type="SAM" id="Phobius"/>
    </source>
</evidence>
<feature type="transmembrane region" description="Helical" evidence="5">
    <location>
        <begin position="180"/>
        <end position="205"/>
    </location>
</feature>
<evidence type="ECO:0000256" key="1">
    <source>
        <dbReference type="ARBA" id="ARBA00004141"/>
    </source>
</evidence>
<evidence type="ECO:0000313" key="8">
    <source>
        <dbReference type="Proteomes" id="UP000216101"/>
    </source>
</evidence>
<dbReference type="InterPro" id="IPR051533">
    <property type="entry name" value="WaaL-like"/>
</dbReference>
<feature type="transmembrane region" description="Helical" evidence="5">
    <location>
        <begin position="6"/>
        <end position="27"/>
    </location>
</feature>
<evidence type="ECO:0000256" key="4">
    <source>
        <dbReference type="ARBA" id="ARBA00023136"/>
    </source>
</evidence>
<feature type="transmembrane region" description="Helical" evidence="5">
    <location>
        <begin position="299"/>
        <end position="318"/>
    </location>
</feature>
<reference evidence="8" key="1">
    <citation type="submission" date="2017-05" db="EMBL/GenBank/DDBJ databases">
        <authorList>
            <person name="Barney B.M."/>
        </authorList>
    </citation>
    <scope>NUCLEOTIDE SEQUENCE [LARGE SCALE GENOMIC DNA]</scope>
    <source>
        <strain evidence="8">PSBB022</strain>
    </source>
</reference>
<feature type="transmembrane region" description="Helical" evidence="5">
    <location>
        <begin position="364"/>
        <end position="382"/>
    </location>
</feature>
<gene>
    <name evidence="7" type="ORF">CBP51_12315</name>
</gene>
<feature type="transmembrane region" description="Helical" evidence="5">
    <location>
        <begin position="148"/>
        <end position="168"/>
    </location>
</feature>
<feature type="transmembrane region" description="Helical" evidence="5">
    <location>
        <begin position="39"/>
        <end position="57"/>
    </location>
</feature>
<proteinExistence type="predicted"/>
<feature type="transmembrane region" description="Helical" evidence="5">
    <location>
        <begin position="69"/>
        <end position="86"/>
    </location>
</feature>
<sequence>MPARISGLGIIRPTVLLFLVISFLLVLQREKIAYKFNQPIFKAFTAFVLMLIITLPFVKFPGSVLRENVSIFIKAVVFLYFSALILDTEKRLKLSLLVFVGCQVFRVLEPLYLNVTSGYWGSSTYLGGAEFANRLSGAPADIINPNELGFVIVTVIPFLHYFLMPRGFMVKVMYLALLTLLLYALILTMSRGAFLALIVVAWFIFKESKRKVLLVVFGIIAVMAAMAVMNDNQRDRYLSLFSSETKQSSSAEGRVTGIINEFKLGLSRPIFGFGLGTTAEAKFNTWGHSKASHNMYGEILIETGLVGLFFFLRFILSVKKELKWNLDLASTSSEFYKILFKVLNIVFWMFAVYSINYWGLSQYYWYNLAGLAIAASLLMNATTKQEA</sequence>
<feature type="domain" description="O-antigen ligase-related" evidence="6">
    <location>
        <begin position="177"/>
        <end position="312"/>
    </location>
</feature>
<comment type="caution">
    <text evidence="7">The sequence shown here is derived from an EMBL/GenBank/DDBJ whole genome shotgun (WGS) entry which is preliminary data.</text>
</comment>
<evidence type="ECO:0000256" key="3">
    <source>
        <dbReference type="ARBA" id="ARBA00022989"/>
    </source>
</evidence>
<keyword evidence="4 5" id="KW-0472">Membrane</keyword>
<evidence type="ECO:0000256" key="2">
    <source>
        <dbReference type="ARBA" id="ARBA00022692"/>
    </source>
</evidence>